<evidence type="ECO:0000313" key="1">
    <source>
        <dbReference type="EMBL" id="ANU14361.1"/>
    </source>
</evidence>
<dbReference type="Proteomes" id="UP000092687">
    <property type="component" value="Chromosome"/>
</dbReference>
<sequence>MHGSREIRAVRESICTQEKTCARWRDACARSTKNTRIRCLKREFLPTWSVATADDVWILVLFAREKRGIRVFGFGVGRVRGLEGGICAVSGGLRTVLEKYARSGRVYARRKKLARGGETLMRVPQKIRAYGVRNENFSPHGA</sequence>
<gene>
    <name evidence="1" type="ORF">BBI08_10995</name>
</gene>
<dbReference type="EMBL" id="CP016537">
    <property type="protein sequence ID" value="ANU14361.1"/>
    <property type="molecule type" value="Genomic_DNA"/>
</dbReference>
<dbReference type="KEGG" id="phc:BBI08_10995"/>
<name>A0A1C7DSW0_9BACL</name>
<evidence type="ECO:0000313" key="2">
    <source>
        <dbReference type="Proteomes" id="UP000092687"/>
    </source>
</evidence>
<reference evidence="1" key="1">
    <citation type="submission" date="2016-10" db="EMBL/GenBank/DDBJ databases">
        <authorList>
            <person name="de Groot N.N."/>
        </authorList>
    </citation>
    <scope>NUCLEOTIDE SEQUENCE</scope>
    <source>
        <strain evidence="1">DSM 24743</strain>
    </source>
</reference>
<organism evidence="1 2">
    <name type="scientific">Planococcus halocryophilus</name>
    <dbReference type="NCBI Taxonomy" id="1215089"/>
    <lineage>
        <taxon>Bacteria</taxon>
        <taxon>Bacillati</taxon>
        <taxon>Bacillota</taxon>
        <taxon>Bacilli</taxon>
        <taxon>Bacillales</taxon>
        <taxon>Caryophanaceae</taxon>
        <taxon>Planococcus</taxon>
    </lineage>
</organism>
<keyword evidence="2" id="KW-1185">Reference proteome</keyword>
<protein>
    <submittedName>
        <fullName evidence="1">Uncharacterized protein</fullName>
    </submittedName>
</protein>
<accession>A0A1C7DSW0</accession>
<dbReference type="AlphaFoldDB" id="A0A1C7DSW0"/>
<proteinExistence type="predicted"/>
<dbReference type="STRING" id="1215089.BBI08_10995"/>